<dbReference type="OrthoDB" id="435275at2759"/>
<keyword evidence="11" id="KW-1185">Reference proteome</keyword>
<feature type="region of interest" description="Disordered" evidence="8">
    <location>
        <begin position="670"/>
        <end position="704"/>
    </location>
</feature>
<comment type="function">
    <text evidence="6">Component of the NuA4 histone acetyltransferase complex which is involved in transcriptional activation of selected genes principally by acetylation of nucleosomal histone H4 and H2A. The NuA4 complex is also involved in DNA repair. Involved in gene silencing by neighboring heterochromatin, blockage of the silencing spreading along the chromosome, and required for cell cycle progression through G2/M.</text>
</comment>
<feature type="region of interest" description="Disordered" evidence="8">
    <location>
        <begin position="907"/>
        <end position="953"/>
    </location>
</feature>
<comment type="caution">
    <text evidence="10">The sequence shown here is derived from an EMBL/GenBank/DDBJ whole genome shotgun (WGS) entry which is preliminary data.</text>
</comment>
<comment type="similarity">
    <text evidence="2 7">Belongs to the enhancer of polycomb family.</text>
</comment>
<dbReference type="GO" id="GO:0035267">
    <property type="term" value="C:NuA4 histone acetyltransferase complex"/>
    <property type="evidence" value="ECO:0007669"/>
    <property type="project" value="InterPro"/>
</dbReference>
<evidence type="ECO:0000256" key="6">
    <source>
        <dbReference type="ARBA" id="ARBA00025513"/>
    </source>
</evidence>
<feature type="compositionally biased region" description="Polar residues" evidence="8">
    <location>
        <begin position="911"/>
        <end position="921"/>
    </location>
</feature>
<keyword evidence="4 7" id="KW-0804">Transcription</keyword>
<gene>
    <name evidence="10" type="ORF">H0H81_001331</name>
</gene>
<feature type="compositionally biased region" description="Polar residues" evidence="8">
    <location>
        <begin position="940"/>
        <end position="953"/>
    </location>
</feature>
<evidence type="ECO:0000256" key="4">
    <source>
        <dbReference type="ARBA" id="ARBA00023163"/>
    </source>
</evidence>
<dbReference type="PANTHER" id="PTHR14898">
    <property type="entry name" value="ENHANCER OF POLYCOMB"/>
    <property type="match status" value="1"/>
</dbReference>
<accession>A0A9P7GK16</accession>
<comment type="subcellular location">
    <subcellularLocation>
        <location evidence="1 7">Nucleus</location>
    </subcellularLocation>
</comment>
<evidence type="ECO:0000256" key="8">
    <source>
        <dbReference type="SAM" id="MobiDB-lite"/>
    </source>
</evidence>
<evidence type="ECO:0000259" key="9">
    <source>
        <dbReference type="Pfam" id="PF10513"/>
    </source>
</evidence>
<evidence type="ECO:0000313" key="10">
    <source>
        <dbReference type="EMBL" id="KAG5649953.1"/>
    </source>
</evidence>
<dbReference type="GO" id="GO:0006357">
    <property type="term" value="P:regulation of transcription by RNA polymerase II"/>
    <property type="evidence" value="ECO:0007669"/>
    <property type="project" value="InterPro"/>
</dbReference>
<dbReference type="GO" id="GO:0005634">
    <property type="term" value="C:nucleus"/>
    <property type="evidence" value="ECO:0007669"/>
    <property type="project" value="UniProtKB-SubCell"/>
</dbReference>
<proteinExistence type="inferred from homology"/>
<sequence>MARLTGTSTRIRNRQISLKARLRVVQGELEADPLYIPDEDEEKNHLTNLVAGVDAEDAYEHHLQVVLNASSGGAANKNALPVAYIPTPGATGLVDQYTDLYPAARWKDPSTYLCTSVTPEESCKSAIANGFTYYMDERDKEWLDKNNEEARGEGTSAQGALSSSTRTSARSAKAKGKEPEPSQVVAISEDEFELVMGLFEKVTHEKTEYLHHSLETGMSFPTFSDYQDTFSSPLPPPTFASYSVPSWIPRPLDLYRIAHTIYPYWKERRIERGGHRIIPSLNGDETDTLNESYVCFRRREIKTVRKTRASQSTSSDKLIRLQSEFVYPLELAKYIFQREHRKREVAIYACLVGQRRLALSQFKRKYPQWGDNADEDLLIDKEKPRKAEISRPAKIRPEVRTSVLPEVIMMRPTERIALINQAIDVRLAHQKEQDHHWEDQIDNTQNPYQTLFVPHPARYFKYISANLSASSSDRRPIQERRVPRAIRPRRGRGGRLFVDRRDSAPRPIVPVRRSMLFEHGTEDVEMEELEVEVQSNLEERWRFDMDDVPTVGPDGPEDRNRVLIDDYRPKTLCYSMTLILDSDQQSLINDATIPVINGDHQQRVLPFRLGLQPPQIRRGPGPPRPAGLQGSLKSGASPALSNPPLILAHQLKMPPPATVPHPRILSNGGMRPPPFIGTSPFHLSQSSPSNAVPSPPHHSSLSSNGVHRAAINLPHIDAAKLGVAVNPSSNGAIQQHAQSDTTQSHEHRLNGAALIYPQAISILNRYTLTPQTAATLANSAQLTYHGAHGLSVQQMQNIKTAFTNPQDVRDSTAAKGFSRALPSYPQSSSDFNLQQMAAASNLNLKLPTARQIQWASSNPPTVNGIDEPISASIGLAMPAPVPVRMPSTNGTIAGIHIGTNGQLCGHVSPHVQHNSSALSPLQSPPRVPYIPAAPRASPLMQHQQASGSSKSGY</sequence>
<keyword evidence="5 7" id="KW-0539">Nucleus</keyword>
<feature type="compositionally biased region" description="Low complexity" evidence="8">
    <location>
        <begin position="162"/>
        <end position="171"/>
    </location>
</feature>
<protein>
    <recommendedName>
        <fullName evidence="7">Enhancer of polycomb-like protein</fullName>
    </recommendedName>
</protein>
<evidence type="ECO:0000256" key="5">
    <source>
        <dbReference type="ARBA" id="ARBA00023242"/>
    </source>
</evidence>
<dbReference type="Pfam" id="PF10513">
    <property type="entry name" value="EPL1"/>
    <property type="match status" value="1"/>
</dbReference>
<organism evidence="10 11">
    <name type="scientific">Sphagnurus paluster</name>
    <dbReference type="NCBI Taxonomy" id="117069"/>
    <lineage>
        <taxon>Eukaryota</taxon>
        <taxon>Fungi</taxon>
        <taxon>Dikarya</taxon>
        <taxon>Basidiomycota</taxon>
        <taxon>Agaricomycotina</taxon>
        <taxon>Agaricomycetes</taxon>
        <taxon>Agaricomycetidae</taxon>
        <taxon>Agaricales</taxon>
        <taxon>Tricholomatineae</taxon>
        <taxon>Lyophyllaceae</taxon>
        <taxon>Sphagnurus</taxon>
    </lineage>
</organism>
<reference evidence="10" key="2">
    <citation type="submission" date="2021-10" db="EMBL/GenBank/DDBJ databases">
        <title>Phylogenomics reveals ancestral predisposition of the termite-cultivated fungus Termitomyces towards a domesticated lifestyle.</title>
        <authorList>
            <person name="Auxier B."/>
            <person name="Grum-Grzhimaylo A."/>
            <person name="Cardenas M.E."/>
            <person name="Lodge J.D."/>
            <person name="Laessoe T."/>
            <person name="Pedersen O."/>
            <person name="Smith M.E."/>
            <person name="Kuyper T.W."/>
            <person name="Franco-Molano E.A."/>
            <person name="Baroni T.J."/>
            <person name="Aanen D.K."/>
        </authorList>
    </citation>
    <scope>NUCLEOTIDE SEQUENCE</scope>
    <source>
        <strain evidence="10">D49</strain>
    </source>
</reference>
<evidence type="ECO:0000313" key="11">
    <source>
        <dbReference type="Proteomes" id="UP000717328"/>
    </source>
</evidence>
<feature type="region of interest" description="Disordered" evidence="8">
    <location>
        <begin position="148"/>
        <end position="183"/>
    </location>
</feature>
<evidence type="ECO:0000256" key="7">
    <source>
        <dbReference type="RuleBase" id="RU361124"/>
    </source>
</evidence>
<evidence type="ECO:0000256" key="3">
    <source>
        <dbReference type="ARBA" id="ARBA00023015"/>
    </source>
</evidence>
<dbReference type="InterPro" id="IPR019542">
    <property type="entry name" value="Enhancer_polycomb-like_N"/>
</dbReference>
<dbReference type="Proteomes" id="UP000717328">
    <property type="component" value="Unassembled WGS sequence"/>
</dbReference>
<name>A0A9P7GK16_9AGAR</name>
<keyword evidence="3 7" id="KW-0805">Transcription regulation</keyword>
<feature type="region of interest" description="Disordered" evidence="8">
    <location>
        <begin position="612"/>
        <end position="641"/>
    </location>
</feature>
<evidence type="ECO:0000256" key="2">
    <source>
        <dbReference type="ARBA" id="ARBA00008035"/>
    </source>
</evidence>
<dbReference type="AlphaFoldDB" id="A0A9P7GK16"/>
<evidence type="ECO:0000256" key="1">
    <source>
        <dbReference type="ARBA" id="ARBA00004123"/>
    </source>
</evidence>
<feature type="domain" description="Enhancer of polycomb-like N-terminal" evidence="9">
    <location>
        <begin position="12"/>
        <end position="201"/>
    </location>
</feature>
<reference evidence="10" key="1">
    <citation type="submission" date="2021-02" db="EMBL/GenBank/DDBJ databases">
        <authorList>
            <person name="Nieuwenhuis M."/>
            <person name="Van De Peppel L.J.J."/>
        </authorList>
    </citation>
    <scope>NUCLEOTIDE SEQUENCE</scope>
    <source>
        <strain evidence="10">D49</strain>
    </source>
</reference>
<dbReference type="InterPro" id="IPR024943">
    <property type="entry name" value="Enhancer_polycomb"/>
</dbReference>
<dbReference type="EMBL" id="JABCKI010000619">
    <property type="protein sequence ID" value="KAG5649953.1"/>
    <property type="molecule type" value="Genomic_DNA"/>
</dbReference>
<feature type="compositionally biased region" description="Polar residues" evidence="8">
    <location>
        <begin position="681"/>
        <end position="692"/>
    </location>
</feature>